<dbReference type="Proteomes" id="UP000887116">
    <property type="component" value="Unassembled WGS sequence"/>
</dbReference>
<gene>
    <name evidence="1" type="ORF">TNCT_693111</name>
</gene>
<protein>
    <submittedName>
        <fullName evidence="1">Uncharacterized protein</fullName>
    </submittedName>
</protein>
<accession>A0A8X6FN53</accession>
<reference evidence="1" key="1">
    <citation type="submission" date="2020-07" db="EMBL/GenBank/DDBJ databases">
        <title>Multicomponent nature underlies the extraordinary mechanical properties of spider dragline silk.</title>
        <authorList>
            <person name="Kono N."/>
            <person name="Nakamura H."/>
            <person name="Mori M."/>
            <person name="Yoshida Y."/>
            <person name="Ohtoshi R."/>
            <person name="Malay A.D."/>
            <person name="Moran D.A.P."/>
            <person name="Tomita M."/>
            <person name="Numata K."/>
            <person name="Arakawa K."/>
        </authorList>
    </citation>
    <scope>NUCLEOTIDE SEQUENCE</scope>
</reference>
<evidence type="ECO:0000313" key="1">
    <source>
        <dbReference type="EMBL" id="GFQ84267.1"/>
    </source>
</evidence>
<comment type="caution">
    <text evidence="1">The sequence shown here is derived from an EMBL/GenBank/DDBJ whole genome shotgun (WGS) entry which is preliminary data.</text>
</comment>
<sequence>MARDLSKFTDAFIYALLKALEILFEIMEQMDKVRVQSIFPKEANKLLETIPSSFPCSQDGFLGPSAGAFLKLTPNGNAPTIEGGRPRYHRIIHHLQA</sequence>
<dbReference type="AlphaFoldDB" id="A0A8X6FN53"/>
<evidence type="ECO:0000313" key="2">
    <source>
        <dbReference type="Proteomes" id="UP000887116"/>
    </source>
</evidence>
<organism evidence="1 2">
    <name type="scientific">Trichonephila clavata</name>
    <name type="common">Joro spider</name>
    <name type="synonym">Nephila clavata</name>
    <dbReference type="NCBI Taxonomy" id="2740835"/>
    <lineage>
        <taxon>Eukaryota</taxon>
        <taxon>Metazoa</taxon>
        <taxon>Ecdysozoa</taxon>
        <taxon>Arthropoda</taxon>
        <taxon>Chelicerata</taxon>
        <taxon>Arachnida</taxon>
        <taxon>Araneae</taxon>
        <taxon>Araneomorphae</taxon>
        <taxon>Entelegynae</taxon>
        <taxon>Araneoidea</taxon>
        <taxon>Nephilidae</taxon>
        <taxon>Trichonephila</taxon>
    </lineage>
</organism>
<name>A0A8X6FN53_TRICU</name>
<dbReference type="EMBL" id="BMAO01002913">
    <property type="protein sequence ID" value="GFQ84267.1"/>
    <property type="molecule type" value="Genomic_DNA"/>
</dbReference>
<proteinExistence type="predicted"/>
<keyword evidence="2" id="KW-1185">Reference proteome</keyword>